<keyword evidence="1" id="KW-0472">Membrane</keyword>
<name>A0A7D5V4V3_9HYPO</name>
<dbReference type="Proteomes" id="UP000510686">
    <property type="component" value="Chromosome 7"/>
</dbReference>
<reference evidence="2 3" key="1">
    <citation type="submission" date="2020-07" db="EMBL/GenBank/DDBJ databases">
        <title>Telomere length de novo assembly of all 7 chromosomes of the fungus, Metarhizium brunneum, using a novel assembly pipeline.</title>
        <authorList>
            <person name="Saud z."/>
            <person name="Kortsinoglou A."/>
            <person name="Kouvelis V.N."/>
            <person name="Butt T.M."/>
        </authorList>
    </citation>
    <scope>NUCLEOTIDE SEQUENCE [LARGE SCALE GENOMIC DNA]</scope>
    <source>
        <strain evidence="2 3">4556</strain>
    </source>
</reference>
<dbReference type="AlphaFoldDB" id="A0A7D5V4V3"/>
<keyword evidence="1" id="KW-0812">Transmembrane</keyword>
<organism evidence="2 3">
    <name type="scientific">Metarhizium brunneum</name>
    <dbReference type="NCBI Taxonomy" id="500148"/>
    <lineage>
        <taxon>Eukaryota</taxon>
        <taxon>Fungi</taxon>
        <taxon>Dikarya</taxon>
        <taxon>Ascomycota</taxon>
        <taxon>Pezizomycotina</taxon>
        <taxon>Sordariomycetes</taxon>
        <taxon>Hypocreomycetidae</taxon>
        <taxon>Hypocreales</taxon>
        <taxon>Clavicipitaceae</taxon>
        <taxon>Metarhizium</taxon>
    </lineage>
</organism>
<gene>
    <name evidence="2" type="ORF">G6M90_00g106660</name>
</gene>
<dbReference type="RefSeq" id="XP_065987992.1">
    <property type="nucleotide sequence ID" value="XM_066131709.1"/>
</dbReference>
<accession>A0A7D5V4V3</accession>
<evidence type="ECO:0000313" key="2">
    <source>
        <dbReference type="EMBL" id="QLI74734.1"/>
    </source>
</evidence>
<feature type="transmembrane region" description="Helical" evidence="1">
    <location>
        <begin position="21"/>
        <end position="41"/>
    </location>
</feature>
<dbReference type="GeneID" id="90968218"/>
<dbReference type="KEGG" id="mbrn:90968218"/>
<keyword evidence="3" id="KW-1185">Reference proteome</keyword>
<sequence length="134" mass="15003">MEAWAQNSSISGLRLRRQHGYMWSGTGIVGVSSSLLMSLLAEYTDLDILSWQALGRDSTEAAQGDICIHTGRLQATSLAGSRNYNLPNQCHVPATEAIREQRKSSRQQHKDFAPETNPVPYGVHYVYPRLRQQC</sequence>
<keyword evidence="1" id="KW-1133">Transmembrane helix</keyword>
<proteinExistence type="predicted"/>
<dbReference type="EMBL" id="CP058938">
    <property type="protein sequence ID" value="QLI74734.1"/>
    <property type="molecule type" value="Genomic_DNA"/>
</dbReference>
<evidence type="ECO:0000256" key="1">
    <source>
        <dbReference type="SAM" id="Phobius"/>
    </source>
</evidence>
<protein>
    <submittedName>
        <fullName evidence="2">Uncharacterized protein</fullName>
    </submittedName>
</protein>
<evidence type="ECO:0000313" key="3">
    <source>
        <dbReference type="Proteomes" id="UP000510686"/>
    </source>
</evidence>